<evidence type="ECO:0000256" key="1">
    <source>
        <dbReference type="SAM" id="Coils"/>
    </source>
</evidence>
<feature type="compositionally biased region" description="Low complexity" evidence="2">
    <location>
        <begin position="8"/>
        <end position="23"/>
    </location>
</feature>
<feature type="region of interest" description="Disordered" evidence="2">
    <location>
        <begin position="164"/>
        <end position="192"/>
    </location>
</feature>
<feature type="compositionally biased region" description="Low complexity" evidence="2">
    <location>
        <begin position="47"/>
        <end position="66"/>
    </location>
</feature>
<reference evidence="4 5" key="1">
    <citation type="journal article" date="2021" name="Commun. Biol.">
        <title>The genome of Shorea leprosula (Dipterocarpaceae) highlights the ecological relevance of drought in aseasonal tropical rainforests.</title>
        <authorList>
            <person name="Ng K.K.S."/>
            <person name="Kobayashi M.J."/>
            <person name="Fawcett J.A."/>
            <person name="Hatakeyama M."/>
            <person name="Paape T."/>
            <person name="Ng C.H."/>
            <person name="Ang C.C."/>
            <person name="Tnah L.H."/>
            <person name="Lee C.T."/>
            <person name="Nishiyama T."/>
            <person name="Sese J."/>
            <person name="O'Brien M.J."/>
            <person name="Copetti D."/>
            <person name="Mohd Noor M.I."/>
            <person name="Ong R.C."/>
            <person name="Putra M."/>
            <person name="Sireger I.Z."/>
            <person name="Indrioko S."/>
            <person name="Kosugi Y."/>
            <person name="Izuno A."/>
            <person name="Isagi Y."/>
            <person name="Lee S.L."/>
            <person name="Shimizu K.K."/>
        </authorList>
    </citation>
    <scope>NUCLEOTIDE SEQUENCE [LARGE SCALE GENOMIC DNA]</scope>
    <source>
        <strain evidence="4">214</strain>
    </source>
</reference>
<dbReference type="Proteomes" id="UP001054252">
    <property type="component" value="Unassembled WGS sequence"/>
</dbReference>
<name>A0AAV5KV71_9ROSI</name>
<dbReference type="EMBL" id="BPVZ01000079">
    <property type="protein sequence ID" value="GKV28555.1"/>
    <property type="molecule type" value="Genomic_DNA"/>
</dbReference>
<feature type="coiled-coil region" evidence="1">
    <location>
        <begin position="409"/>
        <end position="577"/>
    </location>
</feature>
<dbReference type="AlphaFoldDB" id="A0AAV5KV71"/>
<keyword evidence="1" id="KW-0175">Coiled coil</keyword>
<comment type="caution">
    <text evidence="4">The sequence shown here is derived from an EMBL/GenBank/DDBJ whole genome shotgun (WGS) entry which is preliminary data.</text>
</comment>
<dbReference type="InterPro" id="IPR056070">
    <property type="entry name" value="DUF7653"/>
</dbReference>
<feature type="coiled-coil region" evidence="1">
    <location>
        <begin position="339"/>
        <end position="366"/>
    </location>
</feature>
<feature type="region of interest" description="Disordered" evidence="2">
    <location>
        <begin position="130"/>
        <end position="149"/>
    </location>
</feature>
<feature type="compositionally biased region" description="Basic and acidic residues" evidence="2">
    <location>
        <begin position="130"/>
        <end position="142"/>
    </location>
</feature>
<dbReference type="Pfam" id="PF24670">
    <property type="entry name" value="DUF7653"/>
    <property type="match status" value="1"/>
</dbReference>
<feature type="compositionally biased region" description="Low complexity" evidence="2">
    <location>
        <begin position="175"/>
        <end position="185"/>
    </location>
</feature>
<evidence type="ECO:0000256" key="2">
    <source>
        <dbReference type="SAM" id="MobiDB-lite"/>
    </source>
</evidence>
<protein>
    <recommendedName>
        <fullName evidence="3">DUF7653 domain-containing protein</fullName>
    </recommendedName>
</protein>
<proteinExistence type="predicted"/>
<organism evidence="4 5">
    <name type="scientific">Rubroshorea leprosula</name>
    <dbReference type="NCBI Taxonomy" id="152421"/>
    <lineage>
        <taxon>Eukaryota</taxon>
        <taxon>Viridiplantae</taxon>
        <taxon>Streptophyta</taxon>
        <taxon>Embryophyta</taxon>
        <taxon>Tracheophyta</taxon>
        <taxon>Spermatophyta</taxon>
        <taxon>Magnoliopsida</taxon>
        <taxon>eudicotyledons</taxon>
        <taxon>Gunneridae</taxon>
        <taxon>Pentapetalae</taxon>
        <taxon>rosids</taxon>
        <taxon>malvids</taxon>
        <taxon>Malvales</taxon>
        <taxon>Dipterocarpaceae</taxon>
        <taxon>Rubroshorea</taxon>
    </lineage>
</organism>
<dbReference type="PANTHER" id="PTHR47491:SF5">
    <property type="entry name" value="CAP-GLY DOMAIN LINKER"/>
    <property type="match status" value="1"/>
</dbReference>
<feature type="coiled-coil region" evidence="1">
    <location>
        <begin position="808"/>
        <end position="898"/>
    </location>
</feature>
<dbReference type="PANTHER" id="PTHR47491">
    <property type="entry name" value="CAP-GLY DOMAIN LINKER"/>
    <property type="match status" value="1"/>
</dbReference>
<evidence type="ECO:0000259" key="3">
    <source>
        <dbReference type="Pfam" id="PF24670"/>
    </source>
</evidence>
<sequence>MKKLFFFKSSSNNGSSKGSSPPSAEKQLYWESGSPRRVFPKSCKQMSESQSSGSGSGLERSQSLSSAPFLVDGNRSPSSAPNQQHKHLSGVCGVKFDVFLAHASGRALTPERHSRTKHCEVAAIQATHVLERPDSSGADHDSFSTSSYCSSNVSTKIIDRYIDGEEQVERSRPKNGSQRNNSRSGNGYGRHPLKVHYAASISPTDGARDKPKSHSYREAKGTCLHFSSRDWVENGFGHESPCRLAKNVIEGLSQTHTLPRSSSKELNHNIPITIDDVYAGSLNRCLDTDLNVLSPKSCAFDGPHKFVDRGKDYRGLQKQDCFFAVSSEDLTSLEEENICFELRRKYKEAEERARLLSEQLEKESFLCDRGIDIPSLIQTIKHLTQEKFNLALEVLGLLQSQIIDRASSEEALRVAKADLESQTRKLEKEKDDLQLVLEKELDRRSSDWSVKVEKYRYEEQRLRERVRELAEHNVSLQREVSSFSQRDAETRSMITHSEQQLKELTRRVEELDEENQDLRQNLSALQEKYRSANEDACCVKRNFEEKENECKELQKSITRLLRTCSEQEKTIEGLQEQYGEELGKQYSSQEFDKRVAKLQMEQMRLTGVELSLRRELESYKVEVDCLRHENINLLDRLKVNGKELDALTFKLDKEMQTRVCCLQNQGLLMLNGSNRLSSKLLDFIKGKGSQQQETQMCLEVFRNGLDSQFIVECNMKVQGFKRGTENLTRSLQTMSSLLHEKSSALQPQDTNRSEKLYDQEILQSELKAEILLTSLLREKLYSKELEVEQLQAELAAAVRGNDILSCEVQNAMDNISCLTHRLKDLELQMMKKDDNINRLQNDLQESTKELKIMKGILPKVSEERDLMWEEVKQYNEKNMLLNSEVNLLKKKIETLDEDILLKEGQITILKDTLGNRALDLLSSPDSIHEFLLK</sequence>
<gene>
    <name evidence="4" type="ORF">SLEP1_g37589</name>
</gene>
<accession>A0AAV5KV71</accession>
<keyword evidence="5" id="KW-1185">Reference proteome</keyword>
<evidence type="ECO:0000313" key="5">
    <source>
        <dbReference type="Proteomes" id="UP001054252"/>
    </source>
</evidence>
<feature type="region of interest" description="Disordered" evidence="2">
    <location>
        <begin position="1"/>
        <end position="86"/>
    </location>
</feature>
<evidence type="ECO:0000313" key="4">
    <source>
        <dbReference type="EMBL" id="GKV28555.1"/>
    </source>
</evidence>
<feature type="domain" description="DUF7653" evidence="3">
    <location>
        <begin position="611"/>
        <end position="742"/>
    </location>
</feature>